<gene>
    <name evidence="6" type="ORF">H4O21_01180</name>
</gene>
<dbReference type="Proteomes" id="UP000565262">
    <property type="component" value="Unassembled WGS sequence"/>
</dbReference>
<comment type="subcellular location">
    <subcellularLocation>
        <location evidence="1">Cell envelope</location>
    </subcellularLocation>
</comment>
<dbReference type="Pfam" id="PF13407">
    <property type="entry name" value="Peripla_BP_4"/>
    <property type="match status" value="1"/>
</dbReference>
<protein>
    <submittedName>
        <fullName evidence="6">Substrate-binding domain-containing protein</fullName>
    </submittedName>
</protein>
<dbReference type="GO" id="GO:0055085">
    <property type="term" value="P:transmembrane transport"/>
    <property type="evidence" value="ECO:0007669"/>
    <property type="project" value="UniProtKB-ARBA"/>
</dbReference>
<dbReference type="EMBL" id="JACJFM010000001">
    <property type="protein sequence ID" value="MBB1485233.1"/>
    <property type="molecule type" value="Genomic_DNA"/>
</dbReference>
<evidence type="ECO:0000256" key="1">
    <source>
        <dbReference type="ARBA" id="ARBA00004196"/>
    </source>
</evidence>
<feature type="domain" description="Periplasmic binding protein" evidence="5">
    <location>
        <begin position="26"/>
        <end position="278"/>
    </location>
</feature>
<comment type="similarity">
    <text evidence="2">Belongs to the bacterial solute-binding protein 2 family.</text>
</comment>
<evidence type="ECO:0000259" key="5">
    <source>
        <dbReference type="Pfam" id="PF13407"/>
    </source>
</evidence>
<dbReference type="InterPro" id="IPR025997">
    <property type="entry name" value="SBP_2_dom"/>
</dbReference>
<feature type="signal peptide" evidence="4">
    <location>
        <begin position="1"/>
        <end position="20"/>
    </location>
</feature>
<reference evidence="6 7" key="1">
    <citation type="submission" date="2020-08" db="EMBL/GenBank/DDBJ databases">
        <title>Oceanospirillum sp. nov. isolated from marine sediment.</title>
        <authorList>
            <person name="Ji X."/>
        </authorList>
    </citation>
    <scope>NUCLEOTIDE SEQUENCE [LARGE SCALE GENOMIC DNA]</scope>
    <source>
        <strain evidence="6 7">D5</strain>
    </source>
</reference>
<dbReference type="Gene3D" id="3.40.50.2300">
    <property type="match status" value="2"/>
</dbReference>
<dbReference type="GO" id="GO:0030246">
    <property type="term" value="F:carbohydrate binding"/>
    <property type="evidence" value="ECO:0007669"/>
    <property type="project" value="UniProtKB-ARBA"/>
</dbReference>
<sequence length="304" mass="33415">MRILSLMLLFLLPLTLPVFAAQPAVVAFAQDTLANDFRKHQVLEARKTAADYPEIRFIYSDARGRTSLLINQIETYIKQQVDVLIIGTNDAQAVVPVVEKAHQAGIKVIILDRGVNTDQYTTFIHSDNTAIGHLAGRYIADQLQGKGKVLLLEGIQSADVTHQRTRGFMTAMSYYPEIQVIKRTGNFLRKDALRVTEKLLNDGIEVDAIFSESDSMLSGVRAVLYKHHISPSSIITVGCDYISEAKAAILKGEQTASVYFPLGGKAAIDAALRIIRGQPVAHKYLIGADLLVTRDNAPDIAPVF</sequence>
<evidence type="ECO:0000256" key="4">
    <source>
        <dbReference type="SAM" id="SignalP"/>
    </source>
</evidence>
<dbReference type="CDD" id="cd06308">
    <property type="entry name" value="PBP1_sensor_kinase-like"/>
    <property type="match status" value="1"/>
</dbReference>
<feature type="chain" id="PRO_5032876015" evidence="4">
    <location>
        <begin position="21"/>
        <end position="304"/>
    </location>
</feature>
<keyword evidence="3 4" id="KW-0732">Signal</keyword>
<proteinExistence type="inferred from homology"/>
<evidence type="ECO:0000256" key="2">
    <source>
        <dbReference type="ARBA" id="ARBA00007639"/>
    </source>
</evidence>
<dbReference type="AlphaFoldDB" id="A0A839IIS2"/>
<dbReference type="PANTHER" id="PTHR46847">
    <property type="entry name" value="D-ALLOSE-BINDING PERIPLASMIC PROTEIN-RELATED"/>
    <property type="match status" value="1"/>
</dbReference>
<evidence type="ECO:0000256" key="3">
    <source>
        <dbReference type="ARBA" id="ARBA00022729"/>
    </source>
</evidence>
<name>A0A839IIS2_9GAMM</name>
<evidence type="ECO:0000313" key="7">
    <source>
        <dbReference type="Proteomes" id="UP000565262"/>
    </source>
</evidence>
<dbReference type="PANTHER" id="PTHR46847:SF1">
    <property type="entry name" value="D-ALLOSE-BINDING PERIPLASMIC PROTEIN-RELATED"/>
    <property type="match status" value="1"/>
</dbReference>
<accession>A0A839IIS2</accession>
<organism evidence="6 7">
    <name type="scientific">Oceanospirillum sediminis</name>
    <dbReference type="NCBI Taxonomy" id="2760088"/>
    <lineage>
        <taxon>Bacteria</taxon>
        <taxon>Pseudomonadati</taxon>
        <taxon>Pseudomonadota</taxon>
        <taxon>Gammaproteobacteria</taxon>
        <taxon>Oceanospirillales</taxon>
        <taxon>Oceanospirillaceae</taxon>
        <taxon>Oceanospirillum</taxon>
    </lineage>
</organism>
<evidence type="ECO:0000313" key="6">
    <source>
        <dbReference type="EMBL" id="MBB1485233.1"/>
    </source>
</evidence>
<dbReference type="RefSeq" id="WP_182807005.1">
    <property type="nucleotide sequence ID" value="NZ_JACJFM010000001.1"/>
</dbReference>
<dbReference type="InterPro" id="IPR028082">
    <property type="entry name" value="Peripla_BP_I"/>
</dbReference>
<comment type="caution">
    <text evidence="6">The sequence shown here is derived from an EMBL/GenBank/DDBJ whole genome shotgun (WGS) entry which is preliminary data.</text>
</comment>
<keyword evidence="7" id="KW-1185">Reference proteome</keyword>
<dbReference type="GO" id="GO:0030313">
    <property type="term" value="C:cell envelope"/>
    <property type="evidence" value="ECO:0007669"/>
    <property type="project" value="UniProtKB-SubCell"/>
</dbReference>
<dbReference type="SUPFAM" id="SSF53822">
    <property type="entry name" value="Periplasmic binding protein-like I"/>
    <property type="match status" value="1"/>
</dbReference>